<dbReference type="GO" id="GO:0005886">
    <property type="term" value="C:plasma membrane"/>
    <property type="evidence" value="ECO:0007669"/>
    <property type="project" value="TreeGrafter"/>
</dbReference>
<dbReference type="RefSeq" id="XP_040727046.1">
    <property type="nucleotide sequence ID" value="XM_040866566.1"/>
</dbReference>
<feature type="domain" description="WSC" evidence="9">
    <location>
        <begin position="1433"/>
        <end position="1527"/>
    </location>
</feature>
<feature type="region of interest" description="Disordered" evidence="7">
    <location>
        <begin position="1827"/>
        <end position="1873"/>
    </location>
</feature>
<feature type="domain" description="WSC" evidence="9">
    <location>
        <begin position="1609"/>
        <end position="1698"/>
    </location>
</feature>
<evidence type="ECO:0000313" key="10">
    <source>
        <dbReference type="EMBL" id="ORY85564.1"/>
    </source>
</evidence>
<dbReference type="InterPro" id="IPR051836">
    <property type="entry name" value="Kremen_rcpt"/>
</dbReference>
<dbReference type="Pfam" id="PF01822">
    <property type="entry name" value="WSC"/>
    <property type="match status" value="7"/>
</dbReference>
<feature type="domain" description="WSC" evidence="9">
    <location>
        <begin position="1064"/>
        <end position="1154"/>
    </location>
</feature>
<dbReference type="InterPro" id="IPR015943">
    <property type="entry name" value="WD40/YVTN_repeat-like_dom_sf"/>
</dbReference>
<evidence type="ECO:0000256" key="1">
    <source>
        <dbReference type="ARBA" id="ARBA00004167"/>
    </source>
</evidence>
<accession>A0A1Y2FQG7</accession>
<evidence type="ECO:0000256" key="6">
    <source>
        <dbReference type="ARBA" id="ARBA00023180"/>
    </source>
</evidence>
<feature type="compositionally biased region" description="Low complexity" evidence="7">
    <location>
        <begin position="1934"/>
        <end position="2001"/>
    </location>
</feature>
<feature type="domain" description="WSC" evidence="9">
    <location>
        <begin position="938"/>
        <end position="1034"/>
    </location>
</feature>
<organism evidence="10 11">
    <name type="scientific">Protomyces lactucae-debilis</name>
    <dbReference type="NCBI Taxonomy" id="2754530"/>
    <lineage>
        <taxon>Eukaryota</taxon>
        <taxon>Fungi</taxon>
        <taxon>Dikarya</taxon>
        <taxon>Ascomycota</taxon>
        <taxon>Taphrinomycotina</taxon>
        <taxon>Taphrinomycetes</taxon>
        <taxon>Taphrinales</taxon>
        <taxon>Protomycetaceae</taxon>
        <taxon>Protomyces</taxon>
    </lineage>
</organism>
<evidence type="ECO:0000256" key="4">
    <source>
        <dbReference type="ARBA" id="ARBA00022989"/>
    </source>
</evidence>
<evidence type="ECO:0000256" key="8">
    <source>
        <dbReference type="SAM" id="SignalP"/>
    </source>
</evidence>
<dbReference type="PANTHER" id="PTHR24269:SF16">
    <property type="entry name" value="PROTEIN SLG1"/>
    <property type="match status" value="1"/>
</dbReference>
<sequence>MLFFCARLALLCACVARAAHITDMLRDIDELQSGYVGGDHGLDPSVVAGPTFGILWQTRVTAGDQFYSKMLVWTPSPSTDTSQQRLYAFGEINNVYMLNATNGALIMQRNYGIPFLASDSGCSDLSPNVGITGTPVLDDATGIIYFWAKSYLNNVRPGTRANGFNEAGRYLFYAIDALTLAPLPGYPKDPQGAAADNNPKLFFNAGTALQRTALIMKNNVVYAGFGGNCDSPTYYGWIFGYNVVTGKLVSTWNAQSGPQAYYGGGIWMSGGGISSDGRNLFIATGNGYGHELTTYAVRAATNVPGTLGESVVKLHINDDGSLTPSNFFTPFDYTNLDAGDKDFGSSPLSLLEPSVFKYNGITSMAFCAGKGAEAYFFDSNNLGGYRTGPGGSNGVLQEFPINNAVFGALGSYPLDGGYAYIIPVGQPITAYAFNPASGKFSVAGKTLDNISGRSGASGPTTTSFKGQVNSGILWMTDVETGMLKIYEAVPREGVLKLIKIFPGAMNKYQRPVFGDKKAFTIGLTSLITAYGAPVNLPLSCSSLDFGSVAVGQNVTQQMNCTALTATTISNVTSSNQLFSVDPVVASGLAGKSLTAGQNFTLPVVFVPVYKSSDPKLNLSYGVTAPGPVAGTVDFRTVNAASTNTFSTLAPFNLKGTVKSQSPFLSIVPVYLSLGGVVLRENSTQADNRLTSTATLANVGLDDMIIKGLAYRVVDADDGEGDDDNGPVVLTNYTSSPFAENWSVAGLPAVGDVVTGGQRVSVDFTLDPDQVGKYYIQFYIYTNAGVGQLGVSGSADDPPRALLGIQQWNSSGVFVNNTNVMDFGNVKGNGSSPVTLKMAITNTGASLLTVTRSKPPGVGAIQVIGYPLPEGDPIEPGTSHSASIVFSPPIIPLNSPPRPFQATWGLNTDDLDFGVHDVQLIGSAVQDQRGPLLANGTAQYRYLGCFNQNSRLLVARNVQLIDGNLENGQCQNFCYRKGFSYATTNYMRECFCTNAIDPQAMNFLQDDTFCDLPCAGDSTQFCGGQNGRVSIYVDVTRFDYDKTNSTVPDSLAAAGRGGAPKTIGNYTYVGCWQENSDKLPYIFTSDQMTLEICVNACAAKNLKYAGVEYGGECRCANTLPQNLVQVTEPECTNFCRGNQMQPCGGGAKLSLYSNGAVVLPPPPTSKPKNAALQYVGCFVDAINTRTYPFRATLPSGNSLDLCASACTAAGYAYSGAEYSNECFCGKAIPTSGNSTACTMICSSDSSQFCGGPNALSVVFNTAFNSTASNSTTTSSASASTTTSSVTALSTTPTISSVSVSAGTSLSTTSANVPTSTGVVSTNKALSYLGCFSDSVNARTYPVSVNPGANSIENCAAACAAANFAYSGLEYSSECWCSSAPPTSPGSTACTMPCTGASNQVCGGSDALSVFFNQAFVMRYNYNGTVPAGSEIINGFANMGCYQESPSRAVKIAQTPPQFGWTSRLCIARCQSLGYSLAATEYANECYCDNNFDYSGGGGTLSRACTMGCAGNNTETCGGSFAINLYQKVPVSASSLVASSTAISVSSTSSILASASMSMSASISGSASFASSSAQSVSLTASSFKVSSSSATPLSSTTTVPSMTQRVDAGPLQTLGCFTDSVNARTYPFQASIQGNTPASCAAACAANNFGYSGTEYSKECWCSSSPPTSTVSTACNMPCTGDGSQTCGGSDALSVVFNRAFVQRYNYNGTIPSGSEIIDGFASVGCYQESSSRALKNAQRPPQFGWTSRLCIAKCQSLGYSLAATEYANECYCDNTFDYSGGGGTLSRACTMGCAGNNTESCGGSFAINLYQLAPVSSVSVSSTIVSPSTSSSSSTLLSSPLLSSTSAGTTISTTTTSSAPLTSTTTTSSSVSTASSTTLQSSSSFTSSSSSITSTTSTMLAMSSLSSSSQDSSSLSSSAANSSSSSAVSSLSTVTSSSSSSSAASSSPSTLVTATSSSASSTSSVESSTSAQMSSSSSASSSAMSSGRSSSASRSSSSGSAEPTETPF</sequence>
<dbReference type="STRING" id="56484.A0A1Y2FQG7"/>
<comment type="subcellular location">
    <subcellularLocation>
        <location evidence="1">Membrane</location>
        <topology evidence="1">Single-pass membrane protein</topology>
    </subcellularLocation>
</comment>
<evidence type="ECO:0000256" key="7">
    <source>
        <dbReference type="SAM" id="MobiDB-lite"/>
    </source>
</evidence>
<dbReference type="InterPro" id="IPR002889">
    <property type="entry name" value="WSC_carb-bd"/>
</dbReference>
<dbReference type="InterPro" id="IPR011047">
    <property type="entry name" value="Quinoprotein_ADH-like_sf"/>
</dbReference>
<keyword evidence="5" id="KW-0472">Membrane</keyword>
<dbReference type="PANTHER" id="PTHR24269">
    <property type="entry name" value="KREMEN PROTEIN"/>
    <property type="match status" value="1"/>
</dbReference>
<evidence type="ECO:0000256" key="3">
    <source>
        <dbReference type="ARBA" id="ARBA00022729"/>
    </source>
</evidence>
<name>A0A1Y2FQG7_PROLT</name>
<dbReference type="SUPFAM" id="SSF50998">
    <property type="entry name" value="Quinoprotein alcohol dehydrogenase-like"/>
    <property type="match status" value="1"/>
</dbReference>
<feature type="domain" description="WSC" evidence="9">
    <location>
        <begin position="1323"/>
        <end position="1412"/>
    </location>
</feature>
<dbReference type="OrthoDB" id="5985073at2759"/>
<feature type="chain" id="PRO_5010997425" description="WSC domain-containing protein" evidence="8">
    <location>
        <begin position="19"/>
        <end position="2008"/>
    </location>
</feature>
<dbReference type="PROSITE" id="PS51212">
    <property type="entry name" value="WSC"/>
    <property type="match status" value="7"/>
</dbReference>
<feature type="signal peptide" evidence="8">
    <location>
        <begin position="1"/>
        <end position="18"/>
    </location>
</feature>
<proteinExistence type="predicted"/>
<keyword evidence="6" id="KW-0325">Glycoprotein</keyword>
<reference evidence="10 11" key="1">
    <citation type="submission" date="2016-07" db="EMBL/GenBank/DDBJ databases">
        <title>Pervasive Adenine N6-methylation of Active Genes in Fungi.</title>
        <authorList>
            <consortium name="DOE Joint Genome Institute"/>
            <person name="Mondo S.J."/>
            <person name="Dannebaum R.O."/>
            <person name="Kuo R.C."/>
            <person name="Labutti K."/>
            <person name="Haridas S."/>
            <person name="Kuo A."/>
            <person name="Salamov A."/>
            <person name="Ahrendt S.R."/>
            <person name="Lipzen A."/>
            <person name="Sullivan W."/>
            <person name="Andreopoulos W.B."/>
            <person name="Clum A."/>
            <person name="Lindquist E."/>
            <person name="Daum C."/>
            <person name="Ramamoorthy G.K."/>
            <person name="Gryganskyi A."/>
            <person name="Culley D."/>
            <person name="Magnuson J.K."/>
            <person name="James T.Y."/>
            <person name="O'Malley M.A."/>
            <person name="Stajich J.E."/>
            <person name="Spatafora J.W."/>
            <person name="Visel A."/>
            <person name="Grigoriev I.V."/>
        </authorList>
    </citation>
    <scope>NUCLEOTIDE SEQUENCE [LARGE SCALE GENOMIC DNA]</scope>
    <source>
        <strain evidence="10 11">12-1054</strain>
    </source>
</reference>
<dbReference type="EMBL" id="MCFI01000004">
    <property type="protein sequence ID" value="ORY85564.1"/>
    <property type="molecule type" value="Genomic_DNA"/>
</dbReference>
<gene>
    <name evidence="10" type="ORF">BCR37DRAFT_242572</name>
</gene>
<evidence type="ECO:0000256" key="2">
    <source>
        <dbReference type="ARBA" id="ARBA00022692"/>
    </source>
</evidence>
<dbReference type="Gene3D" id="2.130.10.10">
    <property type="entry name" value="YVTN repeat-like/Quinoprotein amine dehydrogenase"/>
    <property type="match status" value="1"/>
</dbReference>
<evidence type="ECO:0000259" key="9">
    <source>
        <dbReference type="PROSITE" id="PS51212"/>
    </source>
</evidence>
<keyword evidence="2" id="KW-0812">Transmembrane</keyword>
<protein>
    <recommendedName>
        <fullName evidence="9">WSC domain-containing protein</fullName>
    </recommendedName>
</protein>
<keyword evidence="3 8" id="KW-0732">Signal</keyword>
<comment type="caution">
    <text evidence="10">The sequence shown here is derived from an EMBL/GenBank/DDBJ whole genome shotgun (WGS) entry which is preliminary data.</text>
</comment>
<dbReference type="SMART" id="SM00321">
    <property type="entry name" value="WSC"/>
    <property type="match status" value="7"/>
</dbReference>
<dbReference type="Proteomes" id="UP000193685">
    <property type="component" value="Unassembled WGS sequence"/>
</dbReference>
<keyword evidence="4" id="KW-1133">Transmembrane helix</keyword>
<feature type="domain" description="WSC" evidence="9">
    <location>
        <begin position="1170"/>
        <end position="1260"/>
    </location>
</feature>
<dbReference type="OMA" id="AMCRAHC"/>
<dbReference type="GeneID" id="63783165"/>
<keyword evidence="11" id="KW-1185">Reference proteome</keyword>
<feature type="domain" description="WSC" evidence="9">
    <location>
        <begin position="1719"/>
        <end position="1813"/>
    </location>
</feature>
<evidence type="ECO:0000313" key="11">
    <source>
        <dbReference type="Proteomes" id="UP000193685"/>
    </source>
</evidence>
<evidence type="ECO:0000256" key="5">
    <source>
        <dbReference type="ARBA" id="ARBA00023136"/>
    </source>
</evidence>
<feature type="region of interest" description="Disordered" evidence="7">
    <location>
        <begin position="1934"/>
        <end position="2008"/>
    </location>
</feature>